<dbReference type="PANTHER" id="PTHR11662:SF450">
    <property type="entry name" value="BLR1003 PROTEIN"/>
    <property type="match status" value="1"/>
</dbReference>
<dbReference type="PROSITE" id="PS50850">
    <property type="entry name" value="MFS"/>
    <property type="match status" value="1"/>
</dbReference>
<dbReference type="InterPro" id="IPR050382">
    <property type="entry name" value="MFS_Na/Anion_cotransporter"/>
</dbReference>
<evidence type="ECO:0000256" key="5">
    <source>
        <dbReference type="SAM" id="MobiDB-lite"/>
    </source>
</evidence>
<keyword evidence="3 6" id="KW-1133">Transmembrane helix</keyword>
<keyword evidence="2 6" id="KW-0812">Transmembrane</keyword>
<dbReference type="Gene3D" id="1.20.1250.20">
    <property type="entry name" value="MFS general substrate transporter like domains"/>
    <property type="match status" value="2"/>
</dbReference>
<feature type="transmembrane region" description="Helical" evidence="6">
    <location>
        <begin position="93"/>
        <end position="117"/>
    </location>
</feature>
<dbReference type="Pfam" id="PF07690">
    <property type="entry name" value="MFS_1"/>
    <property type="match status" value="1"/>
</dbReference>
<dbReference type="SUPFAM" id="SSF103473">
    <property type="entry name" value="MFS general substrate transporter"/>
    <property type="match status" value="1"/>
</dbReference>
<evidence type="ECO:0000313" key="8">
    <source>
        <dbReference type="EMBL" id="SEB33990.1"/>
    </source>
</evidence>
<evidence type="ECO:0000256" key="2">
    <source>
        <dbReference type="ARBA" id="ARBA00022692"/>
    </source>
</evidence>
<dbReference type="InterPro" id="IPR020846">
    <property type="entry name" value="MFS_dom"/>
</dbReference>
<dbReference type="Proteomes" id="UP000183407">
    <property type="component" value="Unassembled WGS sequence"/>
</dbReference>
<sequence>MSDLASHESVARKPRDVPTDSRSKAWGLTAILVALYTVNYGDKVVLGLAAQPLREEFGFTASQIGLAGSIFFLALTMSGLLTGVVSRWGSLKWILAALAIAWALCMLPMIFAASLAVLIVSRFLLGLFEGPSSALIHTATYSWHPVAKRALPGAFITSAASISKILVAPALGWVIVHHGWRAAFVVMSLTSVLWCAIWLTSWSPGPYGAEHDASVTDPDGTSTASPIRWIALIKTPTFIGAALAVFSFYTLTSVILTWLPSYFEKGLGYSRLEANTMFGIPSMVALVAMFGTSFLGDRLMARGVSSRIHRGLVPGFGLLACGIAMVSLPYIGSPAMVVALVSLGYGLGTIVFPLFNAAISEICPRDKLAGTLGIFLAFMTAGGLIGPYVAGRIVDAAVNPADGYALAFQLIGILALIGASAAIVLVDPRRDAQKIDTLVRTATH</sequence>
<dbReference type="OrthoDB" id="4474610at2"/>
<keyword evidence="4 6" id="KW-0472">Membrane</keyword>
<reference evidence="9" key="1">
    <citation type="submission" date="2016-10" db="EMBL/GenBank/DDBJ databases">
        <authorList>
            <person name="Varghese N."/>
        </authorList>
    </citation>
    <scope>NUCLEOTIDE SEQUENCE [LARGE SCALE GENOMIC DNA]</scope>
    <source>
        <strain evidence="9">DSM 44719</strain>
    </source>
</reference>
<feature type="transmembrane region" description="Helical" evidence="6">
    <location>
        <begin position="337"/>
        <end position="359"/>
    </location>
</feature>
<name>A0A1H4IJ14_RHOJO</name>
<accession>A0A1H4IJ14</accession>
<feature type="transmembrane region" description="Helical" evidence="6">
    <location>
        <begin position="238"/>
        <end position="259"/>
    </location>
</feature>
<evidence type="ECO:0000256" key="1">
    <source>
        <dbReference type="ARBA" id="ARBA00004651"/>
    </source>
</evidence>
<feature type="transmembrane region" description="Helical" evidence="6">
    <location>
        <begin position="312"/>
        <end position="331"/>
    </location>
</feature>
<comment type="subcellular location">
    <subcellularLocation>
        <location evidence="1">Cell membrane</location>
        <topology evidence="1">Multi-pass membrane protein</topology>
    </subcellularLocation>
</comment>
<dbReference type="InterPro" id="IPR036259">
    <property type="entry name" value="MFS_trans_sf"/>
</dbReference>
<dbReference type="EMBL" id="FNTL01000002">
    <property type="protein sequence ID" value="SEB33990.1"/>
    <property type="molecule type" value="Genomic_DNA"/>
</dbReference>
<proteinExistence type="predicted"/>
<dbReference type="GO" id="GO:0005886">
    <property type="term" value="C:plasma membrane"/>
    <property type="evidence" value="ECO:0007669"/>
    <property type="project" value="UniProtKB-SubCell"/>
</dbReference>
<gene>
    <name evidence="8" type="ORF">SAMN04490220_0064</name>
</gene>
<dbReference type="GO" id="GO:0022857">
    <property type="term" value="F:transmembrane transporter activity"/>
    <property type="evidence" value="ECO:0007669"/>
    <property type="project" value="InterPro"/>
</dbReference>
<evidence type="ECO:0000256" key="4">
    <source>
        <dbReference type="ARBA" id="ARBA00023136"/>
    </source>
</evidence>
<dbReference type="AlphaFoldDB" id="A0A1H4IJ14"/>
<evidence type="ECO:0000259" key="7">
    <source>
        <dbReference type="PROSITE" id="PS50850"/>
    </source>
</evidence>
<dbReference type="InterPro" id="IPR011701">
    <property type="entry name" value="MFS"/>
</dbReference>
<feature type="transmembrane region" description="Helical" evidence="6">
    <location>
        <begin position="403"/>
        <end position="426"/>
    </location>
</feature>
<feature type="transmembrane region" description="Helical" evidence="6">
    <location>
        <begin position="61"/>
        <end position="81"/>
    </location>
</feature>
<feature type="region of interest" description="Disordered" evidence="5">
    <location>
        <begin position="1"/>
        <end position="21"/>
    </location>
</feature>
<feature type="transmembrane region" description="Helical" evidence="6">
    <location>
        <begin position="371"/>
        <end position="391"/>
    </location>
</feature>
<dbReference type="PANTHER" id="PTHR11662">
    <property type="entry name" value="SOLUTE CARRIER FAMILY 17"/>
    <property type="match status" value="1"/>
</dbReference>
<dbReference type="RefSeq" id="WP_073370121.1">
    <property type="nucleotide sequence ID" value="NZ_FNTL01000002.1"/>
</dbReference>
<feature type="transmembrane region" description="Helical" evidence="6">
    <location>
        <begin position="155"/>
        <end position="176"/>
    </location>
</feature>
<feature type="transmembrane region" description="Helical" evidence="6">
    <location>
        <begin position="279"/>
        <end position="300"/>
    </location>
</feature>
<organism evidence="8 9">
    <name type="scientific">Rhodococcus jostii</name>
    <dbReference type="NCBI Taxonomy" id="132919"/>
    <lineage>
        <taxon>Bacteria</taxon>
        <taxon>Bacillati</taxon>
        <taxon>Actinomycetota</taxon>
        <taxon>Actinomycetes</taxon>
        <taxon>Mycobacteriales</taxon>
        <taxon>Nocardiaceae</taxon>
        <taxon>Rhodococcus</taxon>
    </lineage>
</organism>
<feature type="domain" description="Major facilitator superfamily (MFS) profile" evidence="7">
    <location>
        <begin position="27"/>
        <end position="430"/>
    </location>
</feature>
<evidence type="ECO:0000256" key="6">
    <source>
        <dbReference type="SAM" id="Phobius"/>
    </source>
</evidence>
<evidence type="ECO:0000256" key="3">
    <source>
        <dbReference type="ARBA" id="ARBA00022989"/>
    </source>
</evidence>
<evidence type="ECO:0000313" key="9">
    <source>
        <dbReference type="Proteomes" id="UP000183407"/>
    </source>
</evidence>
<protein>
    <submittedName>
        <fullName evidence="8">Sugar phosphate permease</fullName>
    </submittedName>
</protein>